<sequence>MDGIEVEAMAMQSDSYSIGDAVSGRGQNASNEEDLFYIPERRTSLDLGPTPMDTIGLWHSVDRAFSPALSYRSMTSEENLSNMDDEDGSSTRVQLNRADSYSSCYSLESDDCEKVKSKDHAASELSDTPELIHDPNEVPHPSLTVAFTFKAICETLSKLSEVDIRGFKMMLWKRYPKSFITPPQGMDLVDLVDRLLECYNLEVSLQITKTLLEEIKQKSMVDFLQTLCIRNEVRHDLSETLKRTYGEVCENSAMQGEKRPFDDVFTDLYITSTHNNGPNIEHEVMTIKKLDSNTEEGRLLSTKDMFTAEDLEHSSVKLMLVKGVAGSGKSMAVRRLILDWIEGRSHQHVSFLFPLPFRELKQFKDSQVSLLEIILNTLPRNKKTEG</sequence>
<keyword evidence="2" id="KW-0677">Repeat</keyword>
<evidence type="ECO:0000256" key="2">
    <source>
        <dbReference type="ARBA" id="ARBA00022737"/>
    </source>
</evidence>
<name>A0A6J2QZA2_COTGO</name>
<accession>A0A6J2QZA2</accession>
<dbReference type="InterPro" id="IPR029495">
    <property type="entry name" value="NACHT-assoc"/>
</dbReference>
<dbReference type="RefSeq" id="XP_029303868.1">
    <property type="nucleotide sequence ID" value="XM_029448008.1"/>
</dbReference>
<organism evidence="5 6">
    <name type="scientific">Cottoperca gobio</name>
    <name type="common">Frogmouth</name>
    <name type="synonym">Aphritis gobio</name>
    <dbReference type="NCBI Taxonomy" id="56716"/>
    <lineage>
        <taxon>Eukaryota</taxon>
        <taxon>Metazoa</taxon>
        <taxon>Chordata</taxon>
        <taxon>Craniata</taxon>
        <taxon>Vertebrata</taxon>
        <taxon>Euteleostomi</taxon>
        <taxon>Actinopterygii</taxon>
        <taxon>Neopterygii</taxon>
        <taxon>Teleostei</taxon>
        <taxon>Neoteleostei</taxon>
        <taxon>Acanthomorphata</taxon>
        <taxon>Eupercaria</taxon>
        <taxon>Perciformes</taxon>
        <taxon>Notothenioidei</taxon>
        <taxon>Bovichtidae</taxon>
        <taxon>Cottoperca</taxon>
    </lineage>
</organism>
<dbReference type="SMART" id="SM01288">
    <property type="entry name" value="FISNA"/>
    <property type="match status" value="1"/>
</dbReference>
<dbReference type="InterPro" id="IPR051261">
    <property type="entry name" value="NLR"/>
</dbReference>
<evidence type="ECO:0000259" key="4">
    <source>
        <dbReference type="SMART" id="SM01288"/>
    </source>
</evidence>
<reference evidence="6" key="1">
    <citation type="submission" date="2025-08" db="UniProtKB">
        <authorList>
            <consortium name="RefSeq"/>
        </authorList>
    </citation>
    <scope>IDENTIFICATION</scope>
</reference>
<dbReference type="Pfam" id="PF14484">
    <property type="entry name" value="FISNA"/>
    <property type="match status" value="1"/>
</dbReference>
<evidence type="ECO:0000313" key="6">
    <source>
        <dbReference type="RefSeq" id="XP_029303868.1"/>
    </source>
</evidence>
<dbReference type="Pfam" id="PF05729">
    <property type="entry name" value="NACHT"/>
    <property type="match status" value="1"/>
</dbReference>
<dbReference type="GeneID" id="115018791"/>
<evidence type="ECO:0000313" key="5">
    <source>
        <dbReference type="Proteomes" id="UP000504630"/>
    </source>
</evidence>
<dbReference type="InterPro" id="IPR011029">
    <property type="entry name" value="DEATH-like_dom_sf"/>
</dbReference>
<dbReference type="Gene3D" id="1.10.533.10">
    <property type="entry name" value="Death Domain, Fas"/>
    <property type="match status" value="1"/>
</dbReference>
<dbReference type="OrthoDB" id="120976at2759"/>
<evidence type="ECO:0000256" key="1">
    <source>
        <dbReference type="ARBA" id="ARBA00022614"/>
    </source>
</evidence>
<proteinExistence type="predicted"/>
<dbReference type="Proteomes" id="UP000504630">
    <property type="component" value="Chromosome 14"/>
</dbReference>
<gene>
    <name evidence="6" type="primary">LOC115018791</name>
</gene>
<dbReference type="AlphaFoldDB" id="A0A6J2QZA2"/>
<dbReference type="InterPro" id="IPR007111">
    <property type="entry name" value="NACHT_NTPase"/>
</dbReference>
<dbReference type="InterPro" id="IPR027417">
    <property type="entry name" value="P-loop_NTPase"/>
</dbReference>
<protein>
    <submittedName>
        <fullName evidence="6">NACHT, LRR and PYD domains-containing protein 6-like</fullName>
    </submittedName>
</protein>
<dbReference type="SUPFAM" id="SSF47986">
    <property type="entry name" value="DEATH domain"/>
    <property type="match status" value="1"/>
</dbReference>
<feature type="region of interest" description="Disordered" evidence="3">
    <location>
        <begin position="118"/>
        <end position="137"/>
    </location>
</feature>
<dbReference type="Gene3D" id="3.40.50.300">
    <property type="entry name" value="P-loop containing nucleotide triphosphate hydrolases"/>
    <property type="match status" value="1"/>
</dbReference>
<feature type="domain" description="FISNA" evidence="4">
    <location>
        <begin position="236"/>
        <end position="307"/>
    </location>
</feature>
<evidence type="ECO:0000256" key="3">
    <source>
        <dbReference type="SAM" id="MobiDB-lite"/>
    </source>
</evidence>
<keyword evidence="5" id="KW-1185">Reference proteome</keyword>
<keyword evidence="1" id="KW-0433">Leucine-rich repeat</keyword>
<dbReference type="InParanoid" id="A0A6J2QZA2"/>
<dbReference type="KEGG" id="cgob:115018791"/>
<dbReference type="PANTHER" id="PTHR24106">
    <property type="entry name" value="NACHT, LRR AND CARD DOMAINS-CONTAINING"/>
    <property type="match status" value="1"/>
</dbReference>